<organism evidence="1 2">
    <name type="scientific">Rhizobium pisi</name>
    <dbReference type="NCBI Taxonomy" id="574561"/>
    <lineage>
        <taxon>Bacteria</taxon>
        <taxon>Pseudomonadati</taxon>
        <taxon>Pseudomonadota</taxon>
        <taxon>Alphaproteobacteria</taxon>
        <taxon>Hyphomicrobiales</taxon>
        <taxon>Rhizobiaceae</taxon>
        <taxon>Rhizobium/Agrobacterium group</taxon>
        <taxon>Rhizobium</taxon>
    </lineage>
</organism>
<dbReference type="Proteomes" id="UP000518315">
    <property type="component" value="Unassembled WGS sequence"/>
</dbReference>
<sequence>MSSILILALVLIPLMMFFPTAVQMMVTLFGMSSVLVGMPL</sequence>
<reference evidence="1 2" key="1">
    <citation type="submission" date="2020-08" db="EMBL/GenBank/DDBJ databases">
        <title>Genomic Encyclopedia of Type Strains, Phase III (KMG-III): the genomes of soil and plant-associated and newly described type strains.</title>
        <authorList>
            <person name="Whitman W."/>
        </authorList>
    </citation>
    <scope>NUCLEOTIDE SEQUENCE [LARGE SCALE GENOMIC DNA]</scope>
    <source>
        <strain evidence="1 2">CECT 4113</strain>
    </source>
</reference>
<evidence type="ECO:0000313" key="2">
    <source>
        <dbReference type="Proteomes" id="UP000518315"/>
    </source>
</evidence>
<accession>A0A7W5BKJ5</accession>
<comment type="caution">
    <text evidence="1">The sequence shown here is derived from an EMBL/GenBank/DDBJ whole genome shotgun (WGS) entry which is preliminary data.</text>
</comment>
<protein>
    <submittedName>
        <fullName evidence="1">Uncharacterized protein</fullName>
    </submittedName>
</protein>
<dbReference type="AlphaFoldDB" id="A0A7W5BKJ5"/>
<evidence type="ECO:0000313" key="1">
    <source>
        <dbReference type="EMBL" id="MBB3134617.1"/>
    </source>
</evidence>
<dbReference type="EMBL" id="JACHXH010000007">
    <property type="protein sequence ID" value="MBB3134617.1"/>
    <property type="molecule type" value="Genomic_DNA"/>
</dbReference>
<gene>
    <name evidence="1" type="ORF">FHS26_002349</name>
</gene>
<proteinExistence type="predicted"/>
<name>A0A7W5BKJ5_9HYPH</name>
<keyword evidence="2" id="KW-1185">Reference proteome</keyword>